<feature type="region of interest" description="Disordered" evidence="1">
    <location>
        <begin position="1"/>
        <end position="25"/>
    </location>
</feature>
<dbReference type="Gene3D" id="1.25.40.10">
    <property type="entry name" value="Tetratricopeptide repeat domain"/>
    <property type="match status" value="1"/>
</dbReference>
<organism evidence="3 4">
    <name type="scientific">Catellatospora methionotrophica</name>
    <dbReference type="NCBI Taxonomy" id="121620"/>
    <lineage>
        <taxon>Bacteria</taxon>
        <taxon>Bacillati</taxon>
        <taxon>Actinomycetota</taxon>
        <taxon>Actinomycetes</taxon>
        <taxon>Micromonosporales</taxon>
        <taxon>Micromonosporaceae</taxon>
        <taxon>Catellatospora</taxon>
    </lineage>
</organism>
<dbReference type="AlphaFoldDB" id="A0A8J3PD05"/>
<feature type="transmembrane region" description="Helical" evidence="2">
    <location>
        <begin position="343"/>
        <end position="363"/>
    </location>
</feature>
<proteinExistence type="predicted"/>
<dbReference type="Proteomes" id="UP000660339">
    <property type="component" value="Unassembled WGS sequence"/>
</dbReference>
<evidence type="ECO:0000256" key="1">
    <source>
        <dbReference type="SAM" id="MobiDB-lite"/>
    </source>
</evidence>
<feature type="compositionally biased region" description="Basic and acidic residues" evidence="1">
    <location>
        <begin position="10"/>
        <end position="25"/>
    </location>
</feature>
<gene>
    <name evidence="3" type="ORF">Cme02nite_02300</name>
</gene>
<dbReference type="EMBL" id="BONJ01000001">
    <property type="protein sequence ID" value="GIG11898.1"/>
    <property type="molecule type" value="Genomic_DNA"/>
</dbReference>
<evidence type="ECO:0008006" key="5">
    <source>
        <dbReference type="Google" id="ProtNLM"/>
    </source>
</evidence>
<comment type="caution">
    <text evidence="3">The sequence shown here is derived from an EMBL/GenBank/DDBJ whole genome shotgun (WGS) entry which is preliminary data.</text>
</comment>
<evidence type="ECO:0000256" key="2">
    <source>
        <dbReference type="SAM" id="Phobius"/>
    </source>
</evidence>
<dbReference type="InterPro" id="IPR011990">
    <property type="entry name" value="TPR-like_helical_dom_sf"/>
</dbReference>
<dbReference type="RefSeq" id="WP_166380519.1">
    <property type="nucleotide sequence ID" value="NZ_BAAATT010000011.1"/>
</dbReference>
<keyword evidence="2" id="KW-1133">Transmembrane helix</keyword>
<evidence type="ECO:0000313" key="3">
    <source>
        <dbReference type="EMBL" id="GIG11898.1"/>
    </source>
</evidence>
<accession>A0A8J3PD05</accession>
<protein>
    <recommendedName>
        <fullName evidence="5">Tetratricopeptide repeat protein</fullName>
    </recommendedName>
</protein>
<keyword evidence="2" id="KW-0812">Transmembrane</keyword>
<keyword evidence="2" id="KW-0472">Membrane</keyword>
<evidence type="ECO:0000313" key="4">
    <source>
        <dbReference type="Proteomes" id="UP000660339"/>
    </source>
</evidence>
<feature type="transmembrane region" description="Helical" evidence="2">
    <location>
        <begin position="312"/>
        <end position="337"/>
    </location>
</feature>
<reference evidence="3" key="1">
    <citation type="submission" date="2021-01" db="EMBL/GenBank/DDBJ databases">
        <title>Whole genome shotgun sequence of Catellatospora methionotrophica NBRC 14553.</title>
        <authorList>
            <person name="Komaki H."/>
            <person name="Tamura T."/>
        </authorList>
    </citation>
    <scope>NUCLEOTIDE SEQUENCE</scope>
    <source>
        <strain evidence="3">NBRC 14553</strain>
    </source>
</reference>
<dbReference type="SUPFAM" id="SSF48452">
    <property type="entry name" value="TPR-like"/>
    <property type="match status" value="1"/>
</dbReference>
<keyword evidence="4" id="KW-1185">Reference proteome</keyword>
<sequence length="369" mass="40182">MSAEPAAVPRQHDPQHGDPLDRRLADAGPSGRVAVLVEHLAPKVATTSLDWIGDLSAAAARHEMSLPELRTAATDLAWLARDAGQRFPGAAEEQALRGAPALDRLVLAYVHGQRLRFDFKFEALQSQSHRWLAEFDGDALIVGLAAFGALGSRSGRGLELYRQAVDAPDVDAKTRHVCMHGLWFADHLPDQAELMLELSQQLTASSGLDANVFFRRAFALRKLGRFEQALDEIDRAIAMLGPGHNAVHQDYVRERELIVVTRQLHGYAQELTRAAGDTVAEQAERRIKEASAALTEKVETAQRVVAEGTLKVVEILGLFVTLAGFVIGSGAVVVKAGTFGERAAAMGIVLVGCLLFFALLRFVTTFRRR</sequence>
<name>A0A8J3PD05_9ACTN</name>